<dbReference type="PANTHER" id="PTHR12435">
    <property type="match status" value="1"/>
</dbReference>
<keyword evidence="2" id="KW-0067">ATP-binding</keyword>
<dbReference type="InterPro" id="IPR027417">
    <property type="entry name" value="P-loop_NTPase"/>
</dbReference>
<dbReference type="PhylomeDB" id="A7S9P3"/>
<keyword evidence="6" id="KW-1185">Reference proteome</keyword>
<dbReference type="OMA" id="THSRWDK"/>
<dbReference type="InParanoid" id="A7S9P3"/>
<evidence type="ECO:0000256" key="4">
    <source>
        <dbReference type="ARBA" id="ARBA00026170"/>
    </source>
</evidence>
<name>A7S9P3_NEMVE</name>
<dbReference type="SUPFAM" id="SSF52540">
    <property type="entry name" value="P-loop containing nucleoside triphosphate hydrolases"/>
    <property type="match status" value="1"/>
</dbReference>
<gene>
    <name evidence="5" type="ORF">NEMVEDRAFT_v1g235153</name>
</gene>
<reference evidence="5 6" key="1">
    <citation type="journal article" date="2007" name="Science">
        <title>Sea anemone genome reveals ancestral eumetazoan gene repertoire and genomic organization.</title>
        <authorList>
            <person name="Putnam N.H."/>
            <person name="Srivastava M."/>
            <person name="Hellsten U."/>
            <person name="Dirks B."/>
            <person name="Chapman J."/>
            <person name="Salamov A."/>
            <person name="Terry A."/>
            <person name="Shapiro H."/>
            <person name="Lindquist E."/>
            <person name="Kapitonov V.V."/>
            <person name="Jurka J."/>
            <person name="Genikhovich G."/>
            <person name="Grigoriev I.V."/>
            <person name="Lucas S.M."/>
            <person name="Steele R.E."/>
            <person name="Finnerty J.R."/>
            <person name="Technau U."/>
            <person name="Martindale M.Q."/>
            <person name="Rokhsar D.S."/>
        </authorList>
    </citation>
    <scope>NUCLEOTIDE SEQUENCE [LARGE SCALE GENOMIC DNA]</scope>
    <source>
        <strain evidence="6">CH2 X CH6</strain>
    </source>
</reference>
<comment type="similarity">
    <text evidence="3">Belongs to the KTI12 family.</text>
</comment>
<dbReference type="Proteomes" id="UP000001593">
    <property type="component" value="Unassembled WGS sequence"/>
</dbReference>
<dbReference type="EMBL" id="DS469604">
    <property type="protein sequence ID" value="EDO39613.1"/>
    <property type="molecule type" value="Genomic_DNA"/>
</dbReference>
<dbReference type="STRING" id="45351.A7S9P3"/>
<evidence type="ECO:0000256" key="1">
    <source>
        <dbReference type="ARBA" id="ARBA00022741"/>
    </source>
</evidence>
<organism evidence="5 6">
    <name type="scientific">Nematostella vectensis</name>
    <name type="common">Starlet sea anemone</name>
    <dbReference type="NCBI Taxonomy" id="45351"/>
    <lineage>
        <taxon>Eukaryota</taxon>
        <taxon>Metazoa</taxon>
        <taxon>Cnidaria</taxon>
        <taxon>Anthozoa</taxon>
        <taxon>Hexacorallia</taxon>
        <taxon>Actiniaria</taxon>
        <taxon>Edwardsiidae</taxon>
        <taxon>Nematostella</taxon>
    </lineage>
</organism>
<dbReference type="AlphaFoldDB" id="A7S9P3"/>
<evidence type="ECO:0000256" key="3">
    <source>
        <dbReference type="ARBA" id="ARBA00025768"/>
    </source>
</evidence>
<evidence type="ECO:0000313" key="6">
    <source>
        <dbReference type="Proteomes" id="UP000001593"/>
    </source>
</evidence>
<protein>
    <recommendedName>
        <fullName evidence="4">Protein KTI12 homolog</fullName>
    </recommendedName>
</protein>
<dbReference type="eggNOG" id="KOG3062">
    <property type="taxonomic scope" value="Eukaryota"/>
</dbReference>
<dbReference type="GO" id="GO:0002098">
    <property type="term" value="P:tRNA wobble uridine modification"/>
    <property type="evidence" value="ECO:0000318"/>
    <property type="project" value="GO_Central"/>
</dbReference>
<dbReference type="GO" id="GO:0005524">
    <property type="term" value="F:ATP binding"/>
    <property type="evidence" value="ECO:0007669"/>
    <property type="project" value="UniProtKB-KW"/>
</dbReference>
<dbReference type="InterPro" id="IPR013641">
    <property type="entry name" value="KTI12/PSTK"/>
</dbReference>
<evidence type="ECO:0000313" key="5">
    <source>
        <dbReference type="EMBL" id="EDO39613.1"/>
    </source>
</evidence>
<dbReference type="FunFam" id="3.40.50.300:FF:000827">
    <property type="entry name" value="KTI12 chromatin-associated homolog"/>
    <property type="match status" value="1"/>
</dbReference>
<evidence type="ECO:0000256" key="2">
    <source>
        <dbReference type="ARBA" id="ARBA00022840"/>
    </source>
</evidence>
<keyword evidence="1" id="KW-0547">Nucleotide-binding</keyword>
<sequence>MPLIVITGFPCSGKTKRVEGLKEFFEKKDKSVAIINDDYAEVDRSSTYSDSSYEKAVRGTLRSAVERLISRDNIVILDSLNYIKGFRYELYCNAKAHKSTLCVIHCDTPEDVCIEWNRSREKGYPEDILRALVMRYECPDSRNRWDSPLFTVHPDDELPLEAIYETLINRVPPPPNQATLPQPISATNFMYELDRITQEIVTNILNAQKTFVPGDSVAVPGTTQKISFICIFVNYFLFRARQVNMAELRRTRRQFITYTKMHPVEDTTKIANMFVQYINNCIH</sequence>
<dbReference type="Gene3D" id="3.40.50.300">
    <property type="entry name" value="P-loop containing nucleotide triphosphate hydrolases"/>
    <property type="match status" value="1"/>
</dbReference>
<proteinExistence type="inferred from homology"/>
<dbReference type="Pfam" id="PF08433">
    <property type="entry name" value="KTI12"/>
    <property type="match status" value="1"/>
</dbReference>
<accession>A7S9P3</accession>
<dbReference type="HOGENOM" id="CLU_027147_1_0_1"/>
<dbReference type="GO" id="GO:0006357">
    <property type="term" value="P:regulation of transcription by RNA polymerase II"/>
    <property type="evidence" value="ECO:0007669"/>
    <property type="project" value="UniProtKB-ARBA"/>
</dbReference>